<dbReference type="Proteomes" id="UP000241771">
    <property type="component" value="Unassembled WGS sequence"/>
</dbReference>
<comment type="similarity">
    <text evidence="2">Belongs to the membrane fusion protein (MFP) (TC 8.A.1) family.</text>
</comment>
<evidence type="ECO:0000259" key="6">
    <source>
        <dbReference type="Pfam" id="PF25917"/>
    </source>
</evidence>
<dbReference type="Pfam" id="PF25917">
    <property type="entry name" value="BSH_RND"/>
    <property type="match status" value="1"/>
</dbReference>
<reference evidence="8 9" key="1">
    <citation type="submission" date="2018-01" db="EMBL/GenBank/DDBJ databases">
        <title>Whole genome sequencing of Histamine producing bacteria.</title>
        <authorList>
            <person name="Butler K."/>
        </authorList>
    </citation>
    <scope>NUCLEOTIDE SEQUENCE [LARGE SCALE GENOMIC DNA]</scope>
    <source>
        <strain evidence="8 9">DSM 100436</strain>
    </source>
</reference>
<keyword evidence="4" id="KW-0472">Membrane</keyword>
<dbReference type="AlphaFoldDB" id="A0A2T3NN76"/>
<dbReference type="InterPro" id="IPR058624">
    <property type="entry name" value="MdtA-like_HH"/>
</dbReference>
<dbReference type="Pfam" id="PF25876">
    <property type="entry name" value="HH_MFP_RND"/>
    <property type="match status" value="1"/>
</dbReference>
<keyword evidence="9" id="KW-1185">Reference proteome</keyword>
<evidence type="ECO:0000256" key="3">
    <source>
        <dbReference type="SAM" id="MobiDB-lite"/>
    </source>
</evidence>
<dbReference type="Pfam" id="PF25963">
    <property type="entry name" value="Beta-barrel_AAEA"/>
    <property type="match status" value="1"/>
</dbReference>
<sequence length="384" mass="41687">MSQTTNEVKAPVSTSMDSEPVAKESQSQEKQPKLTPQKITAAVLMLCVFLFAFYLVADRTIPSTDMARVQGNVVPLTPLVSGPITKVHVKPNDIVKAGDPLVEIDQTDYRIAVKKAEQGLEIAGKQIGVQTASIQSAQAQLSDAIANQENVRRQANRVLAMVNKGIVTQSDADKTRAALSQAAAQVQKAQAGLEQAKKQLGANGAENTDMQAAILALQKAQLDLERTVIRAPSMGGVTNFRLDEGVYANKGQPLMTFISGEDSWVEAYYRENSLGNIKAGDTVEIALDNVPGEVFKGQVASIDFGINWGQSQQAGQLANVQNQSGWLRQTQRFPVVIRFEDDAPEGALRVGGQADIMLYTQDASIMNVFGKVWIRVISWLSYIR</sequence>
<comment type="subcellular location">
    <subcellularLocation>
        <location evidence="1">Membrane</location>
        <topology evidence="1">Single-pass membrane protein</topology>
    </subcellularLocation>
</comment>
<protein>
    <submittedName>
        <fullName evidence="8">HlyD family secretion protein</fullName>
    </submittedName>
</protein>
<feature type="compositionally biased region" description="Polar residues" evidence="3">
    <location>
        <begin position="1"/>
        <end position="17"/>
    </location>
</feature>
<feature type="domain" description="Multidrug resistance protein MdtA-like barrel-sandwich hybrid" evidence="6">
    <location>
        <begin position="72"/>
        <end position="254"/>
    </location>
</feature>
<dbReference type="SUPFAM" id="SSF111369">
    <property type="entry name" value="HlyD-like secretion proteins"/>
    <property type="match status" value="2"/>
</dbReference>
<evidence type="ECO:0000259" key="7">
    <source>
        <dbReference type="Pfam" id="PF25963"/>
    </source>
</evidence>
<keyword evidence="4" id="KW-0812">Transmembrane</keyword>
<keyword evidence="4" id="KW-1133">Transmembrane helix</keyword>
<dbReference type="Gene3D" id="2.40.30.170">
    <property type="match status" value="1"/>
</dbReference>
<evidence type="ECO:0000256" key="2">
    <source>
        <dbReference type="ARBA" id="ARBA00009477"/>
    </source>
</evidence>
<evidence type="ECO:0000259" key="5">
    <source>
        <dbReference type="Pfam" id="PF25876"/>
    </source>
</evidence>
<organism evidence="8 9">
    <name type="scientific">Photobacterium sanctipauli</name>
    <dbReference type="NCBI Taxonomy" id="1342794"/>
    <lineage>
        <taxon>Bacteria</taxon>
        <taxon>Pseudomonadati</taxon>
        <taxon>Pseudomonadota</taxon>
        <taxon>Gammaproteobacteria</taxon>
        <taxon>Vibrionales</taxon>
        <taxon>Vibrionaceae</taxon>
        <taxon>Photobacterium</taxon>
    </lineage>
</organism>
<feature type="domain" description="p-hydroxybenzoic acid efflux pump subunit AaeA-like beta-barrel" evidence="7">
    <location>
        <begin position="264"/>
        <end position="354"/>
    </location>
</feature>
<evidence type="ECO:0000256" key="1">
    <source>
        <dbReference type="ARBA" id="ARBA00004167"/>
    </source>
</evidence>
<feature type="region of interest" description="Disordered" evidence="3">
    <location>
        <begin position="1"/>
        <end position="34"/>
    </location>
</feature>
<dbReference type="InterPro" id="IPR058634">
    <property type="entry name" value="AaeA-lik-b-barrel"/>
</dbReference>
<proteinExistence type="inferred from homology"/>
<dbReference type="PANTHER" id="PTHR30367:SF6">
    <property type="entry name" value="SECRETION PROTEIN-RELATED"/>
    <property type="match status" value="1"/>
</dbReference>
<feature type="domain" description="Multidrug resistance protein MdtA-like alpha-helical hairpin" evidence="5">
    <location>
        <begin position="135"/>
        <end position="200"/>
    </location>
</feature>
<dbReference type="OrthoDB" id="8958519at2"/>
<dbReference type="Gene3D" id="2.40.50.100">
    <property type="match status" value="1"/>
</dbReference>
<accession>A0A2T3NN76</accession>
<dbReference type="InterPro" id="IPR058625">
    <property type="entry name" value="MdtA-like_BSH"/>
</dbReference>
<evidence type="ECO:0000313" key="8">
    <source>
        <dbReference type="EMBL" id="PSW16913.1"/>
    </source>
</evidence>
<dbReference type="Gene3D" id="1.10.287.470">
    <property type="entry name" value="Helix hairpin bin"/>
    <property type="match status" value="1"/>
</dbReference>
<name>A0A2T3NN76_9GAMM</name>
<comment type="caution">
    <text evidence="8">The sequence shown here is derived from an EMBL/GenBank/DDBJ whole genome shotgun (WGS) entry which is preliminary data.</text>
</comment>
<feature type="transmembrane region" description="Helical" evidence="4">
    <location>
        <begin position="39"/>
        <end position="57"/>
    </location>
</feature>
<dbReference type="InterPro" id="IPR050393">
    <property type="entry name" value="MFP_Efflux_Pump"/>
</dbReference>
<dbReference type="EMBL" id="PYMA01000016">
    <property type="protein sequence ID" value="PSW16913.1"/>
    <property type="molecule type" value="Genomic_DNA"/>
</dbReference>
<dbReference type="PANTHER" id="PTHR30367">
    <property type="entry name" value="P-HYDROXYBENZOIC ACID EFFLUX PUMP SUBUNIT AAEA-RELATED"/>
    <property type="match status" value="1"/>
</dbReference>
<gene>
    <name evidence="8" type="ORF">C9I98_20430</name>
</gene>
<evidence type="ECO:0000313" key="9">
    <source>
        <dbReference type="Proteomes" id="UP000241771"/>
    </source>
</evidence>
<feature type="compositionally biased region" description="Basic and acidic residues" evidence="3">
    <location>
        <begin position="20"/>
        <end position="32"/>
    </location>
</feature>
<evidence type="ECO:0000256" key="4">
    <source>
        <dbReference type="SAM" id="Phobius"/>
    </source>
</evidence>